<evidence type="ECO:0000256" key="2">
    <source>
        <dbReference type="ARBA" id="ARBA00007185"/>
    </source>
</evidence>
<dbReference type="SUPFAM" id="SSF53732">
    <property type="entry name" value="Aconitase iron-sulfur domain"/>
    <property type="match status" value="1"/>
</dbReference>
<dbReference type="NCBIfam" id="TIGR01341">
    <property type="entry name" value="aconitase_1"/>
    <property type="match status" value="1"/>
</dbReference>
<sequence>MQPQSTYPQLHINGKAYSYAPIHSIEQLHTLPFSLRILLESVVRHGLRTGDTAQAEFDAIRQRQVDAGISFYPARVFGHDILGLVMLLDMVAMREAVYEAGGDASRVRPTVATDVVIDHSLQVDSWANPLAAEINLRREFERNGERFEFLRWCGANFEGVSVIPPGKGIMHQLHLEHLGQVVWHDDKNADTPWLYPDSCVGTDSHTPMVNGIGILGWGVGGIEAEAVMVGLPVSMPLPEVVGIQLKGKLRDGVLPTDLVLAITEKLRELGVVGKFIEFYGEGLDQLSIGDRGMIANMAPEYGATVVFFPTDQHTLDYMHTTGHSAEQIALVEQYNKAQHLWRDANTPDPVFDSTLSIDLDTIAPSLSGPSNPEDRFDLDHAVMEFEHHHQRIAGRPVDLEQIYPVQGEEFDLRDGDVVIAAITSCTNTANPTNMMAAGLVAKKAIEKGLFSKPWVKTSLVPGSQVTADILQKAGLQDALDQLGFNIAGFGCTTCNGGSGPLPPAIAKTIAEHDVVTTAVLSGNRNFDGRIHPSVRANYLASPALVVVYAIAGSMNIDVVRDALGKDEHGNPVYLRDIWPSAAEIAALVGTAYDRELFIHRYSELYDGGPQWDALASAPGATFTWNPDSNYIKKPPYFDGLSREPLPTQDLTHLRPLVILGDSITTDHISPSGAISLGTPAADYLLAHGVAQKDFNNYTTRRANHEIVMRATFANIRLRNKMTPGIEGGITRLMPEGKQMRVFDAAEIYLERQQDLIILAGKNYGCGSSRDSAAKGVALLGVKAVVAESFERIHRTNLVGMGVLPLQFKAGTEIDDLGLDGSEVFDVIGLENDLGVHSEVELRVHRLDGSVLSVPLVARLDTVEDVEYWKHGGILPRVWRSYL</sequence>
<dbReference type="InterPro" id="IPR000573">
    <property type="entry name" value="AconitaseA/IPMdHydase_ssu_swvl"/>
</dbReference>
<dbReference type="PANTHER" id="PTHR11670">
    <property type="entry name" value="ACONITASE/IRON-RESPONSIVE ELEMENT FAMILY MEMBER"/>
    <property type="match status" value="1"/>
</dbReference>
<evidence type="ECO:0000259" key="10">
    <source>
        <dbReference type="Pfam" id="PF00694"/>
    </source>
</evidence>
<dbReference type="Pfam" id="PF00330">
    <property type="entry name" value="Aconitase"/>
    <property type="match status" value="1"/>
</dbReference>
<feature type="domain" description="Aconitase/3-isopropylmalate dehydratase large subunit alpha/beta/alpha" evidence="9">
    <location>
        <begin position="67"/>
        <end position="552"/>
    </location>
</feature>
<protein>
    <recommendedName>
        <fullName evidence="3 8">Aconitate hydratase</fullName>
        <shortName evidence="8">Aconitase</shortName>
        <ecNumber evidence="3 8">4.2.1.3</ecNumber>
    </recommendedName>
</protein>
<dbReference type="InterPro" id="IPR001030">
    <property type="entry name" value="Acoase/IPM_deHydtase_lsu_aba"/>
</dbReference>
<keyword evidence="8 11" id="KW-0456">Lyase</keyword>
<dbReference type="InterPro" id="IPR015931">
    <property type="entry name" value="Acnase/IPM_dHydase_lsu_aba_1/3"/>
</dbReference>
<evidence type="ECO:0000313" key="11">
    <source>
        <dbReference type="EMBL" id="NJB64111.1"/>
    </source>
</evidence>
<reference evidence="11 12" key="1">
    <citation type="submission" date="2020-03" db="EMBL/GenBank/DDBJ databases">
        <title>Genomic Encyclopedia of Type Strains, Phase IV (KMG-IV): sequencing the most valuable type-strain genomes for metagenomic binning, comparative biology and taxonomic classification.</title>
        <authorList>
            <person name="Goeker M."/>
        </authorList>
    </citation>
    <scope>NUCLEOTIDE SEQUENCE [LARGE SCALE GENOMIC DNA]</scope>
    <source>
        <strain evidence="11 12">DSM 26613</strain>
    </source>
</reference>
<organism evidence="11 12">
    <name type="scientific">Paenalcaligenes hominis</name>
    <dbReference type="NCBI Taxonomy" id="643674"/>
    <lineage>
        <taxon>Bacteria</taxon>
        <taxon>Pseudomonadati</taxon>
        <taxon>Pseudomonadota</taxon>
        <taxon>Betaproteobacteria</taxon>
        <taxon>Burkholderiales</taxon>
        <taxon>Alcaligenaceae</taxon>
        <taxon>Paenalcaligenes</taxon>
    </lineage>
</organism>
<dbReference type="NCBIfam" id="NF006757">
    <property type="entry name" value="PRK09277.1"/>
    <property type="match status" value="1"/>
</dbReference>
<evidence type="ECO:0000256" key="4">
    <source>
        <dbReference type="ARBA" id="ARBA00022723"/>
    </source>
</evidence>
<keyword evidence="4" id="KW-0479">Metal-binding</keyword>
<dbReference type="Pfam" id="PF00694">
    <property type="entry name" value="Aconitase_C"/>
    <property type="match status" value="1"/>
</dbReference>
<dbReference type="GO" id="GO:0003994">
    <property type="term" value="F:aconitate hydratase activity"/>
    <property type="evidence" value="ECO:0007669"/>
    <property type="project" value="UniProtKB-EC"/>
</dbReference>
<comment type="function">
    <text evidence="8">Catalyzes the isomerization of citrate to isocitrate via cis-aconitate.</text>
</comment>
<dbReference type="EMBL" id="JAATIZ010000001">
    <property type="protein sequence ID" value="NJB64111.1"/>
    <property type="molecule type" value="Genomic_DNA"/>
</dbReference>
<dbReference type="EC" id="4.2.1.3" evidence="3 8"/>
<comment type="cofactor">
    <cofactor evidence="1">
        <name>[4Fe-4S] cluster</name>
        <dbReference type="ChEBI" id="CHEBI:49883"/>
    </cofactor>
</comment>
<keyword evidence="5 8" id="KW-0408">Iron</keyword>
<dbReference type="RefSeq" id="WP_167660354.1">
    <property type="nucleotide sequence ID" value="NZ_BMCQ01000002.1"/>
</dbReference>
<evidence type="ECO:0000256" key="5">
    <source>
        <dbReference type="ARBA" id="ARBA00023004"/>
    </source>
</evidence>
<evidence type="ECO:0000256" key="3">
    <source>
        <dbReference type="ARBA" id="ARBA00012926"/>
    </source>
</evidence>
<evidence type="ECO:0000256" key="1">
    <source>
        <dbReference type="ARBA" id="ARBA00001966"/>
    </source>
</evidence>
<evidence type="ECO:0000256" key="8">
    <source>
        <dbReference type="RuleBase" id="RU361275"/>
    </source>
</evidence>
<evidence type="ECO:0000256" key="7">
    <source>
        <dbReference type="ARBA" id="ARBA00023501"/>
    </source>
</evidence>
<proteinExistence type="inferred from homology"/>
<dbReference type="Proteomes" id="UP000783934">
    <property type="component" value="Unassembled WGS sequence"/>
</dbReference>
<dbReference type="NCBIfam" id="NF009520">
    <property type="entry name" value="PRK12881.1"/>
    <property type="match status" value="1"/>
</dbReference>
<feature type="domain" description="Aconitase A/isopropylmalate dehydratase small subunit swivel" evidence="10">
    <location>
        <begin position="682"/>
        <end position="809"/>
    </location>
</feature>
<dbReference type="InterPro" id="IPR036008">
    <property type="entry name" value="Aconitase_4Fe-4S_dom"/>
</dbReference>
<dbReference type="Gene3D" id="6.10.190.10">
    <property type="match status" value="1"/>
</dbReference>
<dbReference type="SUPFAM" id="SSF52016">
    <property type="entry name" value="LeuD/IlvD-like"/>
    <property type="match status" value="1"/>
</dbReference>
<evidence type="ECO:0000256" key="6">
    <source>
        <dbReference type="ARBA" id="ARBA00023014"/>
    </source>
</evidence>
<keyword evidence="6 8" id="KW-0411">Iron-sulfur</keyword>
<dbReference type="InterPro" id="IPR015928">
    <property type="entry name" value="Aconitase/3IPM_dehydase_swvl"/>
</dbReference>
<evidence type="ECO:0000313" key="12">
    <source>
        <dbReference type="Proteomes" id="UP000783934"/>
    </source>
</evidence>
<evidence type="ECO:0000259" key="9">
    <source>
        <dbReference type="Pfam" id="PF00330"/>
    </source>
</evidence>
<comment type="similarity">
    <text evidence="2 8">Belongs to the aconitase/IPM isomerase family.</text>
</comment>
<keyword evidence="12" id="KW-1185">Reference proteome</keyword>
<gene>
    <name evidence="11" type="ORF">GGR41_000332</name>
</gene>
<dbReference type="PRINTS" id="PR00415">
    <property type="entry name" value="ACONITASE"/>
</dbReference>
<dbReference type="Gene3D" id="3.20.19.10">
    <property type="entry name" value="Aconitase, domain 4"/>
    <property type="match status" value="1"/>
</dbReference>
<dbReference type="Gene3D" id="3.30.499.10">
    <property type="entry name" value="Aconitase, domain 3"/>
    <property type="match status" value="2"/>
</dbReference>
<dbReference type="InterPro" id="IPR006249">
    <property type="entry name" value="Aconitase/IRP2"/>
</dbReference>
<comment type="caution">
    <text evidence="11">The sequence shown here is derived from an EMBL/GenBank/DDBJ whole genome shotgun (WGS) entry which is preliminary data.</text>
</comment>
<keyword evidence="8" id="KW-0004">4Fe-4S</keyword>
<name>A0ABX0WM19_9BURK</name>
<comment type="catalytic activity">
    <reaction evidence="7 8">
        <text>citrate = D-threo-isocitrate</text>
        <dbReference type="Rhea" id="RHEA:10336"/>
        <dbReference type="ChEBI" id="CHEBI:15562"/>
        <dbReference type="ChEBI" id="CHEBI:16947"/>
        <dbReference type="EC" id="4.2.1.3"/>
    </reaction>
</comment>
<accession>A0ABX0WM19</accession>